<dbReference type="EMBL" id="JAKUCV010003363">
    <property type="protein sequence ID" value="KAJ4839269.1"/>
    <property type="molecule type" value="Genomic_DNA"/>
</dbReference>
<accession>A0A9Q0FWM1</accession>
<evidence type="ECO:0000313" key="2">
    <source>
        <dbReference type="Proteomes" id="UP001141552"/>
    </source>
</evidence>
<name>A0A9Q0FWM1_9ROSI</name>
<feature type="non-terminal residue" evidence="1">
    <location>
        <position position="177"/>
    </location>
</feature>
<keyword evidence="2" id="KW-1185">Reference proteome</keyword>
<comment type="caution">
    <text evidence="1">The sequence shown here is derived from an EMBL/GenBank/DDBJ whole genome shotgun (WGS) entry which is preliminary data.</text>
</comment>
<dbReference type="Proteomes" id="UP001141552">
    <property type="component" value="Unassembled WGS sequence"/>
</dbReference>
<protein>
    <submittedName>
        <fullName evidence="1">Uncharacterized protein</fullName>
    </submittedName>
</protein>
<dbReference type="AlphaFoldDB" id="A0A9Q0FWM1"/>
<reference evidence="1" key="2">
    <citation type="journal article" date="2023" name="Plants (Basel)">
        <title>Annotation of the Turnera subulata (Passifloraceae) Draft Genome Reveals the S-Locus Evolved after the Divergence of Turneroideae from Passifloroideae in a Stepwise Manner.</title>
        <authorList>
            <person name="Henning P.M."/>
            <person name="Roalson E.H."/>
            <person name="Mir W."/>
            <person name="McCubbin A.G."/>
            <person name="Shore J.S."/>
        </authorList>
    </citation>
    <scope>NUCLEOTIDE SEQUENCE</scope>
    <source>
        <strain evidence="1">F60SS</strain>
    </source>
</reference>
<gene>
    <name evidence="1" type="ORF">Tsubulata_005985</name>
</gene>
<sequence length="177" mass="19961">NGVTHEQVRPLLSRTFTIDELNRRSHIHNLCIWCDENDVHGHACSHKLWLHIEVYDDDLEKLLFSMDNDSGANVSKMGEGSVFEVSDLSLVSMGIPAHEVQLVMSNETKKESDADDVIVLDKSQHVVVAEEPKHLLPTTKRVIDELDEGLLVEKKSGRSVRIQAWGEIEEKAQEEGN</sequence>
<evidence type="ECO:0000313" key="1">
    <source>
        <dbReference type="EMBL" id="KAJ4839269.1"/>
    </source>
</evidence>
<reference evidence="1" key="1">
    <citation type="submission" date="2022-02" db="EMBL/GenBank/DDBJ databases">
        <authorList>
            <person name="Henning P.M."/>
            <person name="McCubbin A.G."/>
            <person name="Shore J.S."/>
        </authorList>
    </citation>
    <scope>NUCLEOTIDE SEQUENCE</scope>
    <source>
        <strain evidence="1">F60SS</strain>
        <tissue evidence="1">Leaves</tissue>
    </source>
</reference>
<proteinExistence type="predicted"/>
<organism evidence="1 2">
    <name type="scientific">Turnera subulata</name>
    <dbReference type="NCBI Taxonomy" id="218843"/>
    <lineage>
        <taxon>Eukaryota</taxon>
        <taxon>Viridiplantae</taxon>
        <taxon>Streptophyta</taxon>
        <taxon>Embryophyta</taxon>
        <taxon>Tracheophyta</taxon>
        <taxon>Spermatophyta</taxon>
        <taxon>Magnoliopsida</taxon>
        <taxon>eudicotyledons</taxon>
        <taxon>Gunneridae</taxon>
        <taxon>Pentapetalae</taxon>
        <taxon>rosids</taxon>
        <taxon>fabids</taxon>
        <taxon>Malpighiales</taxon>
        <taxon>Passifloraceae</taxon>
        <taxon>Turnera</taxon>
    </lineage>
</organism>